<evidence type="ECO:0000313" key="3">
    <source>
        <dbReference type="Proteomes" id="UP000054270"/>
    </source>
</evidence>
<keyword evidence="3" id="KW-1185">Reference proteome</keyword>
<keyword evidence="1" id="KW-0472">Membrane</keyword>
<dbReference type="EMBL" id="KN817582">
    <property type="protein sequence ID" value="KJA18984.1"/>
    <property type="molecule type" value="Genomic_DNA"/>
</dbReference>
<keyword evidence="1" id="KW-1133">Transmembrane helix</keyword>
<evidence type="ECO:0008006" key="4">
    <source>
        <dbReference type="Google" id="ProtNLM"/>
    </source>
</evidence>
<reference evidence="3" key="1">
    <citation type="submission" date="2014-04" db="EMBL/GenBank/DDBJ databases">
        <title>Evolutionary Origins and Diversification of the Mycorrhizal Mutualists.</title>
        <authorList>
            <consortium name="DOE Joint Genome Institute"/>
            <consortium name="Mycorrhizal Genomics Consortium"/>
            <person name="Kohler A."/>
            <person name="Kuo A."/>
            <person name="Nagy L.G."/>
            <person name="Floudas D."/>
            <person name="Copeland A."/>
            <person name="Barry K.W."/>
            <person name="Cichocki N."/>
            <person name="Veneault-Fourrey C."/>
            <person name="LaButti K."/>
            <person name="Lindquist E.A."/>
            <person name="Lipzen A."/>
            <person name="Lundell T."/>
            <person name="Morin E."/>
            <person name="Murat C."/>
            <person name="Riley R."/>
            <person name="Ohm R."/>
            <person name="Sun H."/>
            <person name="Tunlid A."/>
            <person name="Henrissat B."/>
            <person name="Grigoriev I.V."/>
            <person name="Hibbett D.S."/>
            <person name="Martin F."/>
        </authorList>
    </citation>
    <scope>NUCLEOTIDE SEQUENCE [LARGE SCALE GENOMIC DNA]</scope>
    <source>
        <strain evidence="3">FD-334 SS-4</strain>
    </source>
</reference>
<gene>
    <name evidence="2" type="ORF">HYPSUDRAFT_168610</name>
</gene>
<accession>A0A0D2NJB8</accession>
<dbReference type="STRING" id="945553.A0A0D2NJB8"/>
<organism evidence="2 3">
    <name type="scientific">Hypholoma sublateritium (strain FD-334 SS-4)</name>
    <dbReference type="NCBI Taxonomy" id="945553"/>
    <lineage>
        <taxon>Eukaryota</taxon>
        <taxon>Fungi</taxon>
        <taxon>Dikarya</taxon>
        <taxon>Basidiomycota</taxon>
        <taxon>Agaricomycotina</taxon>
        <taxon>Agaricomycetes</taxon>
        <taxon>Agaricomycetidae</taxon>
        <taxon>Agaricales</taxon>
        <taxon>Agaricineae</taxon>
        <taxon>Strophariaceae</taxon>
        <taxon>Hypholoma</taxon>
    </lineage>
</organism>
<dbReference type="OrthoDB" id="3350619at2759"/>
<dbReference type="Proteomes" id="UP000054270">
    <property type="component" value="Unassembled WGS sequence"/>
</dbReference>
<sequence>MLYFSSRSHYEPINSDDKQDIMKGLQSNKAHRHIDFATSLVLLCGIVNVLLLASCVYRIYAIELRKPAPQFRDLKLQDTYVSLDTIFPKSSSTNISYGNIINHSRYFTQISSAQPLRIMPPNEQLYVDDSGRVPYYARRLVINSTISTFVQFRIMDYGMELCRLFLSVPPQNETKDISGAIGIPQRISIWEYPKAGLLDHRTLCWNTRPSQRKYFGSLETTYAATSQTHIFPCQSLSYQTFELACETDNCYVDVEGIGLQPSGLYMRQYQSL</sequence>
<evidence type="ECO:0000313" key="2">
    <source>
        <dbReference type="EMBL" id="KJA18984.1"/>
    </source>
</evidence>
<dbReference type="OMA" id="TIIDCVA"/>
<proteinExistence type="predicted"/>
<protein>
    <recommendedName>
        <fullName evidence="4">Ubiquitin 3 binding protein But2 C-terminal domain-containing protein</fullName>
    </recommendedName>
</protein>
<keyword evidence="1" id="KW-0812">Transmembrane</keyword>
<dbReference type="AlphaFoldDB" id="A0A0D2NJB8"/>
<feature type="transmembrane region" description="Helical" evidence="1">
    <location>
        <begin position="36"/>
        <end position="60"/>
    </location>
</feature>
<name>A0A0D2NJB8_HYPSF</name>
<evidence type="ECO:0000256" key="1">
    <source>
        <dbReference type="SAM" id="Phobius"/>
    </source>
</evidence>